<keyword evidence="2" id="KW-0472">Membrane</keyword>
<reference evidence="3 4" key="1">
    <citation type="submission" date="2020-05" db="EMBL/GenBank/DDBJ databases">
        <authorList>
            <person name="Khan S.A."/>
            <person name="Jeon C.O."/>
            <person name="Chun B.H."/>
        </authorList>
    </citation>
    <scope>NUCLEOTIDE SEQUENCE [LARGE SCALE GENOMIC DNA]</scope>
    <source>
        <strain evidence="3 4">B156</strain>
    </source>
</reference>
<dbReference type="InterPro" id="IPR032710">
    <property type="entry name" value="NTF2-like_dom_sf"/>
</dbReference>
<keyword evidence="2" id="KW-0812">Transmembrane</keyword>
<dbReference type="Proteomes" id="UP000552954">
    <property type="component" value="Unassembled WGS sequence"/>
</dbReference>
<evidence type="ECO:0000313" key="4">
    <source>
        <dbReference type="Proteomes" id="UP000552954"/>
    </source>
</evidence>
<dbReference type="InterPro" id="IPR039437">
    <property type="entry name" value="FrzH/put_lumazine-bd"/>
</dbReference>
<feature type="compositionally biased region" description="Basic and acidic residues" evidence="1">
    <location>
        <begin position="124"/>
        <end position="134"/>
    </location>
</feature>
<feature type="region of interest" description="Disordered" evidence="1">
    <location>
        <begin position="37"/>
        <end position="56"/>
    </location>
</feature>
<keyword evidence="4" id="KW-1185">Reference proteome</keyword>
<reference evidence="3 4" key="2">
    <citation type="submission" date="2020-06" db="EMBL/GenBank/DDBJ databases">
        <title>Ramlibacter rhizophilus sp. nov., isolated from rhizosphere soil of national flower Mugunghwa from South Korea.</title>
        <authorList>
            <person name="Zheng-Fei Y."/>
            <person name="Huan T."/>
        </authorList>
    </citation>
    <scope>NUCLEOTIDE SEQUENCE [LARGE SCALE GENOMIC DNA]</scope>
    <source>
        <strain evidence="3 4">B156</strain>
    </source>
</reference>
<evidence type="ECO:0000256" key="1">
    <source>
        <dbReference type="SAM" id="MobiDB-lite"/>
    </source>
</evidence>
<dbReference type="EMBL" id="JABFCS010000001">
    <property type="protein sequence ID" value="NNU41996.1"/>
    <property type="molecule type" value="Genomic_DNA"/>
</dbReference>
<dbReference type="Pfam" id="PF12893">
    <property type="entry name" value="Lumazine_bd_2"/>
    <property type="match status" value="1"/>
</dbReference>
<feature type="transmembrane region" description="Helical" evidence="2">
    <location>
        <begin position="7"/>
        <end position="28"/>
    </location>
</feature>
<dbReference type="Gene3D" id="3.10.450.50">
    <property type="match status" value="1"/>
</dbReference>
<dbReference type="AlphaFoldDB" id="A0A849K931"/>
<protein>
    <submittedName>
        <fullName evidence="3">Nuclear transport factor 2 family protein</fullName>
    </submittedName>
</protein>
<feature type="compositionally biased region" description="Low complexity" evidence="1">
    <location>
        <begin position="153"/>
        <end position="170"/>
    </location>
</feature>
<comment type="caution">
    <text evidence="3">The sequence shown here is derived from an EMBL/GenBank/DDBJ whole genome shotgun (WGS) entry which is preliminary data.</text>
</comment>
<evidence type="ECO:0000313" key="3">
    <source>
        <dbReference type="EMBL" id="NNU41996.1"/>
    </source>
</evidence>
<organism evidence="3 4">
    <name type="scientific">Ramlibacter montanisoli</name>
    <dbReference type="NCBI Taxonomy" id="2732512"/>
    <lineage>
        <taxon>Bacteria</taxon>
        <taxon>Pseudomonadati</taxon>
        <taxon>Pseudomonadota</taxon>
        <taxon>Betaproteobacteria</taxon>
        <taxon>Burkholderiales</taxon>
        <taxon>Comamonadaceae</taxon>
        <taxon>Ramlibacter</taxon>
    </lineage>
</organism>
<accession>A0A849K931</accession>
<evidence type="ECO:0000256" key="2">
    <source>
        <dbReference type="SAM" id="Phobius"/>
    </source>
</evidence>
<gene>
    <name evidence="3" type="ORF">HK415_00700</name>
</gene>
<dbReference type="SUPFAM" id="SSF54427">
    <property type="entry name" value="NTF2-like"/>
    <property type="match status" value="1"/>
</dbReference>
<sequence length="320" mass="33891">MLKEQLGLLYPLVAILLATAVLVLYVYYASPRHYHQAPARPRAAGGERVRGAGRRRPAGLRVALAAARLVPVHRPQDGGRRGREAVDRRLPRVAQAAARRCARASHPLDRAGGEGARPGAADEGGSRRGRDRGQRLARGHAGWRRPSGLFGDAGAAAGSRPQGAAGAAAAARRRAPAGTPPQPRGAGLPDVSARATGAGVIGSDDLLQVLSTYFQAVYHGDVVALEGIFHPKAMLFGEVKGQPYQKTLAAYLEGVAARNSPAQLGEPFLMRTLFIDVAGPIALAKLNCPMLGFNYVVFLTLVRIDGGWRIVGKTLTHVER</sequence>
<proteinExistence type="predicted"/>
<feature type="region of interest" description="Disordered" evidence="1">
    <location>
        <begin position="98"/>
        <end position="189"/>
    </location>
</feature>
<keyword evidence="2" id="KW-1133">Transmembrane helix</keyword>
<name>A0A849K931_9BURK</name>